<dbReference type="Gene3D" id="3.40.50.1820">
    <property type="entry name" value="alpha/beta hydrolase"/>
    <property type="match status" value="1"/>
</dbReference>
<dbReference type="Pfam" id="PF00561">
    <property type="entry name" value="Abhydrolase_1"/>
    <property type="match status" value="1"/>
</dbReference>
<evidence type="ECO:0000313" key="3">
    <source>
        <dbReference type="Proteomes" id="UP001500392"/>
    </source>
</evidence>
<dbReference type="PANTHER" id="PTHR43798:SF33">
    <property type="entry name" value="HYDROLASE, PUTATIVE (AFU_ORTHOLOGUE AFUA_2G14860)-RELATED"/>
    <property type="match status" value="1"/>
</dbReference>
<gene>
    <name evidence="2" type="ORF">GCM10022414_33660</name>
</gene>
<keyword evidence="3" id="KW-1185">Reference proteome</keyword>
<dbReference type="PRINTS" id="PR00111">
    <property type="entry name" value="ABHYDROLASE"/>
</dbReference>
<dbReference type="InterPro" id="IPR029058">
    <property type="entry name" value="AB_hydrolase_fold"/>
</dbReference>
<dbReference type="Proteomes" id="UP001500392">
    <property type="component" value="Unassembled WGS sequence"/>
</dbReference>
<evidence type="ECO:0000313" key="2">
    <source>
        <dbReference type="EMBL" id="GAA4104631.1"/>
    </source>
</evidence>
<dbReference type="InterPro" id="IPR000073">
    <property type="entry name" value="AB_hydrolase_1"/>
</dbReference>
<dbReference type="EMBL" id="BAABDM010000010">
    <property type="protein sequence ID" value="GAA4104631.1"/>
    <property type="molecule type" value="Genomic_DNA"/>
</dbReference>
<name>A0ABP7X5G8_9GAMM</name>
<protein>
    <recommendedName>
        <fullName evidence="1">AB hydrolase-1 domain-containing protein</fullName>
    </recommendedName>
</protein>
<comment type="caution">
    <text evidence="2">The sequence shown here is derived from an EMBL/GenBank/DDBJ whole genome shotgun (WGS) entry which is preliminary data.</text>
</comment>
<evidence type="ECO:0000259" key="1">
    <source>
        <dbReference type="Pfam" id="PF00561"/>
    </source>
</evidence>
<organism evidence="2 3">
    <name type="scientific">Zhongshania borealis</name>
    <dbReference type="NCBI Taxonomy" id="889488"/>
    <lineage>
        <taxon>Bacteria</taxon>
        <taxon>Pseudomonadati</taxon>
        <taxon>Pseudomonadota</taxon>
        <taxon>Gammaproteobacteria</taxon>
        <taxon>Cellvibrionales</taxon>
        <taxon>Spongiibacteraceae</taxon>
        <taxon>Zhongshania</taxon>
    </lineage>
</organism>
<sequence length="283" mass="30610">MSEVLVQRGYVPAGTGQMHYRFAGQSGAPVLLLIHQAPSSSVMFEAMMASLAEDYYVLAPDLPGFGQSDSLTISNTIADWADALKGFCQEITGAQTLAGVFGHHTGAAVATEMLYRHPQIADSLMLSGPTLLNQILKNILPEKARAFPASADGLHLLGMWQRMQGKDTQAELSLILRETLLGLGMGERYPDAYAAVIDHDFQRAISAITQPVLMFAGSADPLYSVLDDAFSCVQQGVVTRIPNTTSWVCDRQPDVVCGLIRRFLSRSRPADSAGGKEEWSCES</sequence>
<dbReference type="PANTHER" id="PTHR43798">
    <property type="entry name" value="MONOACYLGLYCEROL LIPASE"/>
    <property type="match status" value="1"/>
</dbReference>
<accession>A0ABP7X5G8</accession>
<dbReference type="RefSeq" id="WP_344938297.1">
    <property type="nucleotide sequence ID" value="NZ_BAABDM010000010.1"/>
</dbReference>
<feature type="domain" description="AB hydrolase-1" evidence="1">
    <location>
        <begin position="29"/>
        <end position="173"/>
    </location>
</feature>
<dbReference type="InterPro" id="IPR050266">
    <property type="entry name" value="AB_hydrolase_sf"/>
</dbReference>
<dbReference type="SUPFAM" id="SSF53474">
    <property type="entry name" value="alpha/beta-Hydrolases"/>
    <property type="match status" value="1"/>
</dbReference>
<proteinExistence type="predicted"/>
<reference evidence="3" key="1">
    <citation type="journal article" date="2019" name="Int. J. Syst. Evol. Microbiol.">
        <title>The Global Catalogue of Microorganisms (GCM) 10K type strain sequencing project: providing services to taxonomists for standard genome sequencing and annotation.</title>
        <authorList>
            <consortium name="The Broad Institute Genomics Platform"/>
            <consortium name="The Broad Institute Genome Sequencing Center for Infectious Disease"/>
            <person name="Wu L."/>
            <person name="Ma J."/>
        </authorList>
    </citation>
    <scope>NUCLEOTIDE SEQUENCE [LARGE SCALE GENOMIC DNA]</scope>
    <source>
        <strain evidence="3">JCM 17304</strain>
    </source>
</reference>